<gene>
    <name evidence="2" type="ORF">HNY73_002454</name>
</gene>
<accession>A0A8T0FTJ7</accession>
<dbReference type="EMBL" id="JABXBU010000002">
    <property type="protein sequence ID" value="KAF8794477.1"/>
    <property type="molecule type" value="Genomic_DNA"/>
</dbReference>
<evidence type="ECO:0000313" key="2">
    <source>
        <dbReference type="EMBL" id="KAF8794477.1"/>
    </source>
</evidence>
<evidence type="ECO:0000313" key="3">
    <source>
        <dbReference type="Proteomes" id="UP000807504"/>
    </source>
</evidence>
<comment type="caution">
    <text evidence="2">The sequence shown here is derived from an EMBL/GenBank/DDBJ whole genome shotgun (WGS) entry which is preliminary data.</text>
</comment>
<dbReference type="AlphaFoldDB" id="A0A8T0FTJ7"/>
<name>A0A8T0FTJ7_ARGBR</name>
<sequence>MPLLHSEEVRRPHLSNTLHQPRNNANYINAGPTSNKPSNKTATMGPVPPDHPSTPPPSYGIANDQVPMATQRLTKTGQFSLVASCCGENMTRGAKLYRSSPSSVLLYYSWNGSAPQIENQCFMQITVTMVSQPCLFHNSVAQDLRSIFVTQTQSFRISVLQFGHRFEKLERKRRGRGCSSLTLSQPIKESECVPQGRGVWSNKSLLFRNMASDTISKA</sequence>
<protein>
    <submittedName>
        <fullName evidence="2">Uncharacterized protein</fullName>
    </submittedName>
</protein>
<feature type="region of interest" description="Disordered" evidence="1">
    <location>
        <begin position="1"/>
        <end position="57"/>
    </location>
</feature>
<feature type="compositionally biased region" description="Polar residues" evidence="1">
    <location>
        <begin position="14"/>
        <end position="42"/>
    </location>
</feature>
<reference evidence="2" key="1">
    <citation type="journal article" date="2020" name="bioRxiv">
        <title>Chromosome-level reference genome of the European wasp spider Argiope bruennichi: a resource for studies on range expansion and evolutionary adaptation.</title>
        <authorList>
            <person name="Sheffer M.M."/>
            <person name="Hoppe A."/>
            <person name="Krehenwinkel H."/>
            <person name="Uhl G."/>
            <person name="Kuss A.W."/>
            <person name="Jensen L."/>
            <person name="Jensen C."/>
            <person name="Gillespie R.G."/>
            <person name="Hoff K.J."/>
            <person name="Prost S."/>
        </authorList>
    </citation>
    <scope>NUCLEOTIDE SEQUENCE</scope>
</reference>
<feature type="compositionally biased region" description="Pro residues" evidence="1">
    <location>
        <begin position="46"/>
        <end position="57"/>
    </location>
</feature>
<dbReference type="Proteomes" id="UP000807504">
    <property type="component" value="Unassembled WGS sequence"/>
</dbReference>
<feature type="compositionally biased region" description="Basic and acidic residues" evidence="1">
    <location>
        <begin position="1"/>
        <end position="11"/>
    </location>
</feature>
<keyword evidence="3" id="KW-1185">Reference proteome</keyword>
<reference evidence="2" key="2">
    <citation type="submission" date="2020-06" db="EMBL/GenBank/DDBJ databases">
        <authorList>
            <person name="Sheffer M."/>
        </authorList>
    </citation>
    <scope>NUCLEOTIDE SEQUENCE</scope>
</reference>
<evidence type="ECO:0000256" key="1">
    <source>
        <dbReference type="SAM" id="MobiDB-lite"/>
    </source>
</evidence>
<proteinExistence type="predicted"/>
<organism evidence="2 3">
    <name type="scientific">Argiope bruennichi</name>
    <name type="common">Wasp spider</name>
    <name type="synonym">Aranea bruennichi</name>
    <dbReference type="NCBI Taxonomy" id="94029"/>
    <lineage>
        <taxon>Eukaryota</taxon>
        <taxon>Metazoa</taxon>
        <taxon>Ecdysozoa</taxon>
        <taxon>Arthropoda</taxon>
        <taxon>Chelicerata</taxon>
        <taxon>Arachnida</taxon>
        <taxon>Araneae</taxon>
        <taxon>Araneomorphae</taxon>
        <taxon>Entelegynae</taxon>
        <taxon>Araneoidea</taxon>
        <taxon>Araneidae</taxon>
        <taxon>Argiope</taxon>
    </lineage>
</organism>